<dbReference type="SUPFAM" id="SSF89009">
    <property type="entry name" value="GAT-like domain"/>
    <property type="match status" value="1"/>
</dbReference>
<dbReference type="CTD" id="8301"/>
<evidence type="ECO:0000256" key="21">
    <source>
        <dbReference type="SAM" id="Coils"/>
    </source>
</evidence>
<evidence type="ECO:0000256" key="3">
    <source>
        <dbReference type="ARBA" id="ARBA00004236"/>
    </source>
</evidence>
<comment type="function">
    <text evidence="18">Cytoplasmic adapter protein that plays a critical role in clathrin-mediated endocytosis which is important in processes such as internalization of cell receptors, synaptic transmission or removal of apoptotic cells. Recruits AP-2 and attaches clathrin triskelions to the cytoplasmic side of plasma membrane leading to clathrin-coated vesicles (CCVs) assembly. Furthermore, regulates clathrin-coated vesicle size and maturation by directly sensing and driving membrane curvature. In addition to binding to clathrin, mediates the endocytosis of small R-SNARES (Soluble NSF Attachment Protein REceptors) between plasma membranes and endosomes including VAMP2, VAMP3, VAMP4, VAMP7 or VAMP8. In turn, PICALM-dependent SNARE endocytosis is required for the formation and maturation of autophagic precursors. Modulates thereby autophagy and the turnover of autophagy substrates such as MAPT/TAU or amyloid precursor protein cleaved C-terminal fragment (APP-CTF).</text>
</comment>
<evidence type="ECO:0000256" key="14">
    <source>
        <dbReference type="ARBA" id="ARBA00023136"/>
    </source>
</evidence>
<feature type="coiled-coil region" evidence="21">
    <location>
        <begin position="321"/>
        <end position="348"/>
    </location>
</feature>
<evidence type="ECO:0000256" key="16">
    <source>
        <dbReference type="ARBA" id="ARBA00023242"/>
    </source>
</evidence>
<keyword evidence="8" id="KW-1017">Isopeptide bond</keyword>
<dbReference type="InterPro" id="IPR014712">
    <property type="entry name" value="ANTH_dom_sf"/>
</dbReference>
<evidence type="ECO:0000256" key="6">
    <source>
        <dbReference type="ARBA" id="ARBA00008011"/>
    </source>
</evidence>
<keyword evidence="17" id="KW-0968">Cytoplasmic vesicle</keyword>
<dbReference type="GO" id="GO:0000149">
    <property type="term" value="F:SNARE binding"/>
    <property type="evidence" value="ECO:0007669"/>
    <property type="project" value="TreeGrafter"/>
</dbReference>
<evidence type="ECO:0000256" key="18">
    <source>
        <dbReference type="ARBA" id="ARBA00055144"/>
    </source>
</evidence>
<dbReference type="GO" id="GO:0005905">
    <property type="term" value="C:clathrin-coated pit"/>
    <property type="evidence" value="ECO:0007669"/>
    <property type="project" value="UniProtKB-SubCell"/>
</dbReference>
<dbReference type="GO" id="GO:0032050">
    <property type="term" value="F:clathrin heavy chain binding"/>
    <property type="evidence" value="ECO:0007669"/>
    <property type="project" value="TreeGrafter"/>
</dbReference>
<evidence type="ECO:0000256" key="15">
    <source>
        <dbReference type="ARBA" id="ARBA00023176"/>
    </source>
</evidence>
<dbReference type="Gene3D" id="1.25.40.90">
    <property type="match status" value="1"/>
</dbReference>
<dbReference type="GO" id="GO:0005634">
    <property type="term" value="C:nucleus"/>
    <property type="evidence" value="ECO:0007669"/>
    <property type="project" value="UniProtKB-SubCell"/>
</dbReference>
<dbReference type="GO" id="GO:0030136">
    <property type="term" value="C:clathrin-coated vesicle"/>
    <property type="evidence" value="ECO:0007669"/>
    <property type="project" value="UniProtKB-SubCell"/>
</dbReference>
<comment type="subcellular location">
    <subcellularLocation>
        <location evidence="3">Cell membrane</location>
    </subcellularLocation>
    <subcellularLocation>
        <location evidence="2">Cytoplasmic vesicle</location>
        <location evidence="2">Clathrin-coated vesicle</location>
    </subcellularLocation>
    <subcellularLocation>
        <location evidence="4">Golgi apparatus</location>
    </subcellularLocation>
    <subcellularLocation>
        <location evidence="5">Membrane</location>
        <location evidence="5">Clathrin-coated pit</location>
    </subcellularLocation>
    <subcellularLocation>
        <location evidence="1">Nucleus</location>
    </subcellularLocation>
</comment>
<evidence type="ECO:0000256" key="2">
    <source>
        <dbReference type="ARBA" id="ARBA00004132"/>
    </source>
</evidence>
<dbReference type="Proteomes" id="UP000504640">
    <property type="component" value="Unplaced"/>
</dbReference>
<dbReference type="GO" id="GO:0048259">
    <property type="term" value="P:regulation of receptor-mediated endocytosis"/>
    <property type="evidence" value="ECO:0007669"/>
    <property type="project" value="UniProtKB-ARBA"/>
</dbReference>
<dbReference type="GO" id="GO:0005545">
    <property type="term" value="F:1-phosphatidylinositol binding"/>
    <property type="evidence" value="ECO:0007669"/>
    <property type="project" value="InterPro"/>
</dbReference>
<dbReference type="FunFam" id="1.20.58.150:FF:000001">
    <property type="entry name" value="phosphatidylinositol-binding clathrin assembly protein-like isoform X1"/>
    <property type="match status" value="1"/>
</dbReference>
<evidence type="ECO:0000256" key="11">
    <source>
        <dbReference type="ARBA" id="ARBA00022843"/>
    </source>
</evidence>
<evidence type="ECO:0000313" key="24">
    <source>
        <dbReference type="Proteomes" id="UP000504640"/>
    </source>
</evidence>
<dbReference type="GO" id="GO:0048268">
    <property type="term" value="P:clathrin coat assembly"/>
    <property type="evidence" value="ECO:0007669"/>
    <property type="project" value="InterPro"/>
</dbReference>
<dbReference type="SUPFAM" id="SSF48464">
    <property type="entry name" value="ENTH/VHS domain"/>
    <property type="match status" value="1"/>
</dbReference>
<keyword evidence="13" id="KW-0333">Golgi apparatus</keyword>
<evidence type="ECO:0000256" key="1">
    <source>
        <dbReference type="ARBA" id="ARBA00004123"/>
    </source>
</evidence>
<reference evidence="25" key="1">
    <citation type="submission" date="2025-08" db="UniProtKB">
        <authorList>
            <consortium name="RefSeq"/>
        </authorList>
    </citation>
    <scope>IDENTIFICATION</scope>
    <source>
        <tissue evidence="25">Blood</tissue>
    </source>
</reference>
<keyword evidence="12" id="KW-0007">Acetylation</keyword>
<dbReference type="GO" id="GO:0098894">
    <property type="term" value="C:extrinsic component of presynaptic endocytic zone membrane"/>
    <property type="evidence" value="ECO:0007669"/>
    <property type="project" value="TreeGrafter"/>
</dbReference>
<evidence type="ECO:0000256" key="4">
    <source>
        <dbReference type="ARBA" id="ARBA00004555"/>
    </source>
</evidence>
<dbReference type="PANTHER" id="PTHR22951:SF16">
    <property type="entry name" value="PHOSPHATIDYLINOSITOL-BINDING CLATHRIN ASSEMBLY PROTEIN"/>
    <property type="match status" value="1"/>
</dbReference>
<dbReference type="InterPro" id="IPR045192">
    <property type="entry name" value="AP180-like"/>
</dbReference>
<evidence type="ECO:0000256" key="19">
    <source>
        <dbReference type="ARBA" id="ARBA00061829"/>
    </source>
</evidence>
<feature type="region of interest" description="Disordered" evidence="22">
    <location>
        <begin position="504"/>
        <end position="526"/>
    </location>
</feature>
<evidence type="ECO:0000256" key="5">
    <source>
        <dbReference type="ARBA" id="ARBA00004600"/>
    </source>
</evidence>
<evidence type="ECO:0000256" key="9">
    <source>
        <dbReference type="ARBA" id="ARBA00022553"/>
    </source>
</evidence>
<evidence type="ECO:0000256" key="20">
    <source>
        <dbReference type="ARBA" id="ARBA00068054"/>
    </source>
</evidence>
<evidence type="ECO:0000256" key="10">
    <source>
        <dbReference type="ARBA" id="ARBA00022583"/>
    </source>
</evidence>
<dbReference type="FunFam" id="1.25.40.90:FF:000001">
    <property type="entry name" value="phosphatidylinositol-binding clathrin assembly protein-like isoform X1"/>
    <property type="match status" value="1"/>
</dbReference>
<dbReference type="GO" id="GO:0008021">
    <property type="term" value="C:synaptic vesicle"/>
    <property type="evidence" value="ECO:0007669"/>
    <property type="project" value="TreeGrafter"/>
</dbReference>
<protein>
    <recommendedName>
        <fullName evidence="20">Phosphatidylinositol-binding clathrin assembly protein</fullName>
    </recommendedName>
</protein>
<dbReference type="SMART" id="SM00273">
    <property type="entry name" value="ENTH"/>
    <property type="match status" value="1"/>
</dbReference>
<dbReference type="AlphaFoldDB" id="A0A6J3JBA1"/>
<keyword evidence="9" id="KW-0597">Phosphoprotein</keyword>
<name>A0A6J3JBA1_SAPAP</name>
<dbReference type="GO" id="GO:0005794">
    <property type="term" value="C:Golgi apparatus"/>
    <property type="evidence" value="ECO:0007669"/>
    <property type="project" value="UniProtKB-SubCell"/>
</dbReference>
<dbReference type="GeneID" id="116563246"/>
<accession>A0A6J3JBA1</accession>
<dbReference type="GO" id="GO:0016185">
    <property type="term" value="P:synaptic vesicle budding from presynaptic endocytic zone membrane"/>
    <property type="evidence" value="ECO:0007669"/>
    <property type="project" value="TreeGrafter"/>
</dbReference>
<dbReference type="Gene3D" id="1.20.58.150">
    <property type="entry name" value="ANTH domain"/>
    <property type="match status" value="1"/>
</dbReference>
<dbReference type="GO" id="GO:0072583">
    <property type="term" value="P:clathrin-dependent endocytosis"/>
    <property type="evidence" value="ECO:0007669"/>
    <property type="project" value="InterPro"/>
</dbReference>
<dbReference type="PROSITE" id="PS50942">
    <property type="entry name" value="ENTH"/>
    <property type="match status" value="1"/>
</dbReference>
<evidence type="ECO:0000256" key="13">
    <source>
        <dbReference type="ARBA" id="ARBA00023034"/>
    </source>
</evidence>
<dbReference type="PANTHER" id="PTHR22951">
    <property type="entry name" value="CLATHRIN ASSEMBLY PROTEIN"/>
    <property type="match status" value="1"/>
</dbReference>
<evidence type="ECO:0000256" key="12">
    <source>
        <dbReference type="ARBA" id="ARBA00022990"/>
    </source>
</evidence>
<dbReference type="InterPro" id="IPR008942">
    <property type="entry name" value="ENTH_VHS"/>
</dbReference>
<feature type="domain" description="ENTH" evidence="23">
    <location>
        <begin position="14"/>
        <end position="145"/>
    </location>
</feature>
<comment type="similarity">
    <text evidence="6">Belongs to the PICALM/SNAP91 family.</text>
</comment>
<keyword evidence="24" id="KW-1185">Reference proteome</keyword>
<dbReference type="InterPro" id="IPR013809">
    <property type="entry name" value="ENTH"/>
</dbReference>
<organism evidence="24 25">
    <name type="scientific">Sapajus apella</name>
    <name type="common">Brown-capped capuchin</name>
    <name type="synonym">Cebus apella</name>
    <dbReference type="NCBI Taxonomy" id="9515"/>
    <lineage>
        <taxon>Eukaryota</taxon>
        <taxon>Metazoa</taxon>
        <taxon>Chordata</taxon>
        <taxon>Craniata</taxon>
        <taxon>Vertebrata</taxon>
        <taxon>Euteleostomi</taxon>
        <taxon>Mammalia</taxon>
        <taxon>Eutheria</taxon>
        <taxon>Euarchontoglires</taxon>
        <taxon>Primates</taxon>
        <taxon>Haplorrhini</taxon>
        <taxon>Platyrrhini</taxon>
        <taxon>Cebidae</taxon>
        <taxon>Cebinae</taxon>
        <taxon>Sapajus</taxon>
    </lineage>
</organism>
<evidence type="ECO:0000256" key="17">
    <source>
        <dbReference type="ARBA" id="ARBA00023329"/>
    </source>
</evidence>
<keyword evidence="21" id="KW-0175">Coiled coil</keyword>
<keyword evidence="10" id="KW-0254">Endocytosis</keyword>
<dbReference type="RefSeq" id="XP_032151763.1">
    <property type="nucleotide sequence ID" value="XM_032295872.1"/>
</dbReference>
<comment type="subunit">
    <text evidence="19">Binds to clathrin; involves primarily the C-terminal sequences, but the full-length protein is required for full binding capacity. Binds phosphatidylinositol 4,5- bisphosphate. Interacts with PIMREG; this interaction may change the subcellular location into the nucleus. Interacts with AP2A1 (via its alpha-appendage domain). Interacts (via N-terminus) with VAMP2; VAMP3; VAMP7 and VAMP8 (Via N-terminus). Interacts with LC3/MAP1LC3A.</text>
</comment>
<gene>
    <name evidence="25" type="primary">PICALM</name>
</gene>
<dbReference type="CDD" id="cd16985">
    <property type="entry name" value="ANTH_N_AP180"/>
    <property type="match status" value="1"/>
</dbReference>
<dbReference type="Pfam" id="PF07651">
    <property type="entry name" value="ANTH"/>
    <property type="match status" value="1"/>
</dbReference>
<dbReference type="InterPro" id="IPR011417">
    <property type="entry name" value="ANTH_dom"/>
</dbReference>
<evidence type="ECO:0000256" key="7">
    <source>
        <dbReference type="ARBA" id="ARBA00022475"/>
    </source>
</evidence>
<dbReference type="GO" id="GO:0005546">
    <property type="term" value="F:phosphatidylinositol-4,5-bisphosphate binding"/>
    <property type="evidence" value="ECO:0007669"/>
    <property type="project" value="TreeGrafter"/>
</dbReference>
<evidence type="ECO:0000313" key="25">
    <source>
        <dbReference type="RefSeq" id="XP_032151763.1"/>
    </source>
</evidence>
<keyword evidence="16" id="KW-0539">Nucleus</keyword>
<evidence type="ECO:0000256" key="8">
    <source>
        <dbReference type="ARBA" id="ARBA00022499"/>
    </source>
</evidence>
<proteinExistence type="inferred from homology"/>
<evidence type="ECO:0000256" key="22">
    <source>
        <dbReference type="SAM" id="MobiDB-lite"/>
    </source>
</evidence>
<keyword evidence="7" id="KW-1003">Cell membrane</keyword>
<sequence>MSGQSLTDRITAAQHSVTGSAVSKTVCKATTHEIMGPKKKHLDYLIQCTNEMNVNIPQLADSLFERTTNSSWVVVFKSLITTHHLMVYGNERFIQYLASRNTLFNLSNFLDKSGLQGYDMSTFIRRYSRYLNEKAVSYRQVAFDFTKVKRGADGVMRTMNTEKLLKTVPIIQNQMDALLDFNVNSNELTNGVINAAFMLLFKDAIRLFAAYNEGIINLLEKYFDMKKNQCKEGLDIYKKFLTRMTRISEFLKVAEQVGIDRGDIPDLSQAPSSLLDALEQHLASLEGKKIKDSTAASRATTLSNAVSSLASTGLSLTKVDEREKQAALEEEQARLKALKEQRLKELAKKPHTSLTTAASPVSTSAGGIMTAPAIDIFSTPSSSNSTSKLPNDLLDLQQPTFHPSVHSMSTASQVASTWGGFTPSPVAQPHPSAGLNVDFESVFGNKSTNVIVDSGGGLLKPTVASQNQSLPVAKLPPNKLVSDDLDSSLANLVGNLGIGNGTTKNDVNWSQPGEKKLTGGSNWQPKVAPTTAWNAATMNGMHFPQYAPPVMAYPATTPTGMIGYGIPPQMGSVPVMTQPTLIYSQPVMRPPNPFGPVSGAQIQFM</sequence>
<evidence type="ECO:0000259" key="23">
    <source>
        <dbReference type="PROSITE" id="PS50942"/>
    </source>
</evidence>
<keyword evidence="11" id="KW-0832">Ubl conjugation</keyword>
<keyword evidence="15" id="KW-0168">Coated pit</keyword>
<keyword evidence="14" id="KW-0472">Membrane</keyword>